<sequence length="210" mass="23336">MLLRLFLIVMMLMPAGAFAAPTILVYGDSLSAAYGMATDESWVYLLQQRLQQSGYSHVVVNASISGETTSGGLSRIEKTLIMHRPTLVILERGANDGLRGLPIIEMRRNLTMMIDACRRHRTKVLLVGMRLPPNYGPRYATAFMESYPLLARQQQLPLLEFLLDGVAGRPQLTQDDGLHPTAAAQPRLLDNVWPRLKPLLAKSVNRGATR</sequence>
<evidence type="ECO:0000313" key="2">
    <source>
        <dbReference type="EMBL" id="OIQ79136.1"/>
    </source>
</evidence>
<dbReference type="PANTHER" id="PTHR30383:SF24">
    <property type="entry name" value="THIOESTERASE 1_PROTEASE 1_LYSOPHOSPHOLIPASE L1"/>
    <property type="match status" value="1"/>
</dbReference>
<dbReference type="AlphaFoldDB" id="A0A1J5Q6Y2"/>
<dbReference type="Gene3D" id="3.40.50.1110">
    <property type="entry name" value="SGNH hydrolase"/>
    <property type="match status" value="1"/>
</dbReference>
<feature type="domain" description="SGNH hydrolase-type esterase" evidence="1">
    <location>
        <begin position="25"/>
        <end position="184"/>
    </location>
</feature>
<dbReference type="EMBL" id="MLJW01001268">
    <property type="protein sequence ID" value="OIQ79136.1"/>
    <property type="molecule type" value="Genomic_DNA"/>
</dbReference>
<name>A0A1J5Q6Y2_9ZZZZ</name>
<dbReference type="GO" id="GO:0004622">
    <property type="term" value="F:phosphatidylcholine lysophospholipase activity"/>
    <property type="evidence" value="ECO:0007669"/>
    <property type="project" value="TreeGrafter"/>
</dbReference>
<reference evidence="2" key="1">
    <citation type="submission" date="2016-10" db="EMBL/GenBank/DDBJ databases">
        <title>Sequence of Gallionella enrichment culture.</title>
        <authorList>
            <person name="Poehlein A."/>
            <person name="Muehling M."/>
            <person name="Daniel R."/>
        </authorList>
    </citation>
    <scope>NUCLEOTIDE SEQUENCE</scope>
</reference>
<keyword evidence="2" id="KW-0378">Hydrolase</keyword>
<proteinExistence type="predicted"/>
<dbReference type="CDD" id="cd01822">
    <property type="entry name" value="Lysophospholipase_L1_like"/>
    <property type="match status" value="1"/>
</dbReference>
<comment type="caution">
    <text evidence="2">The sequence shown here is derived from an EMBL/GenBank/DDBJ whole genome shotgun (WGS) entry which is preliminary data.</text>
</comment>
<dbReference type="InterPro" id="IPR051532">
    <property type="entry name" value="Ester_Hydrolysis_Enzymes"/>
</dbReference>
<dbReference type="InterPro" id="IPR036514">
    <property type="entry name" value="SGNH_hydro_sf"/>
</dbReference>
<organism evidence="2">
    <name type="scientific">mine drainage metagenome</name>
    <dbReference type="NCBI Taxonomy" id="410659"/>
    <lineage>
        <taxon>unclassified sequences</taxon>
        <taxon>metagenomes</taxon>
        <taxon>ecological metagenomes</taxon>
    </lineage>
</organism>
<protein>
    <submittedName>
        <fullName evidence="2">Esterase TesA</fullName>
        <ecNumber evidence="2">3.1.1.1</ecNumber>
    </submittedName>
</protein>
<accession>A0A1J5Q6Y2</accession>
<dbReference type="EC" id="3.1.1.1" evidence="2"/>
<dbReference type="InterPro" id="IPR013830">
    <property type="entry name" value="SGNH_hydro"/>
</dbReference>
<dbReference type="Pfam" id="PF13472">
    <property type="entry name" value="Lipase_GDSL_2"/>
    <property type="match status" value="1"/>
</dbReference>
<dbReference type="GO" id="GO:0106435">
    <property type="term" value="F:carboxylesterase activity"/>
    <property type="evidence" value="ECO:0007669"/>
    <property type="project" value="UniProtKB-EC"/>
</dbReference>
<gene>
    <name evidence="2" type="primary">tesA_8</name>
    <name evidence="2" type="ORF">GALL_391310</name>
</gene>
<dbReference type="SUPFAM" id="SSF52266">
    <property type="entry name" value="SGNH hydrolase"/>
    <property type="match status" value="1"/>
</dbReference>
<dbReference type="PANTHER" id="PTHR30383">
    <property type="entry name" value="THIOESTERASE 1/PROTEASE 1/LYSOPHOSPHOLIPASE L1"/>
    <property type="match status" value="1"/>
</dbReference>
<evidence type="ECO:0000259" key="1">
    <source>
        <dbReference type="Pfam" id="PF13472"/>
    </source>
</evidence>